<organism evidence="2 3">
    <name type="scientific">Microbacterium phage Quaker</name>
    <dbReference type="NCBI Taxonomy" id="2250352"/>
    <lineage>
        <taxon>Viruses</taxon>
        <taxon>Duplodnaviria</taxon>
        <taxon>Heunggongvirae</taxon>
        <taxon>Uroviricota</taxon>
        <taxon>Caudoviricetes</taxon>
        <taxon>Orlajensenviridae</taxon>
        <taxon>Pelczarvirinae</taxon>
        <taxon>Paopuvirus</taxon>
        <taxon>Paopuvirus quaker</taxon>
    </lineage>
</organism>
<name>A0A2Z5H7R6_9CAUD</name>
<protein>
    <submittedName>
        <fullName evidence="2">Membrane protein</fullName>
    </submittedName>
</protein>
<dbReference type="Proteomes" id="UP000252401">
    <property type="component" value="Segment"/>
</dbReference>
<dbReference type="EMBL" id="MH371111">
    <property type="protein sequence ID" value="AXC36009.3"/>
    <property type="molecule type" value="Genomic_DNA"/>
</dbReference>
<keyword evidence="1" id="KW-0812">Transmembrane</keyword>
<accession>A0A2Z5H7R6</accession>
<feature type="transmembrane region" description="Helical" evidence="1">
    <location>
        <begin position="17"/>
        <end position="36"/>
    </location>
</feature>
<reference evidence="2 3" key="1">
    <citation type="submission" date="2018-05" db="EMBL/GenBank/DDBJ databases">
        <authorList>
            <person name="Bachelani S.F."/>
            <person name="Bookler A."/>
            <person name="Buetow B.S."/>
            <person name="Dailey E.M."/>
            <person name="DeWindt D.C.-M."/>
            <person name="Flandrick S."/>
            <person name="Glynn C."/>
            <person name="Hansen B.R."/>
            <person name="Hass A.M."/>
            <person name="Hoffstatter E.W."/>
            <person name="Jacob S.K.L."/>
            <person name="Jones K."/>
            <person name="Lisowski P.J."/>
            <person name="Luttrell D.P."/>
            <person name="Paulus B.K."/>
            <person name="Pliszka M.A."/>
            <person name="Seif K.S."/>
            <person name="Timm P.H."/>
            <person name="Weinberg M."/>
            <person name="Wright R.S."/>
            <person name="Zobrist M.A."/>
            <person name="Bonilla J.A."/>
            <person name="Klyczek K."/>
            <person name="Garlena R.A."/>
            <person name="Russell D.A."/>
            <person name="Pope W.H."/>
            <person name="Jacobs-Sera D."/>
            <person name="Hatfull G.F."/>
        </authorList>
    </citation>
    <scope>NUCLEOTIDE SEQUENCE [LARGE SCALE GENOMIC DNA]</scope>
</reference>
<evidence type="ECO:0000256" key="1">
    <source>
        <dbReference type="SAM" id="Phobius"/>
    </source>
</evidence>
<proteinExistence type="predicted"/>
<sequence>MGRCLDGSRHVMSATEWALIIVAVVGASGAWLNARYGRMGRIERRLASVETLNNRLWAYIRQQHDHAYRSGYVPLPIPDHLFENGDPE</sequence>
<keyword evidence="1" id="KW-1133">Transmembrane helix</keyword>
<keyword evidence="3" id="KW-1185">Reference proteome</keyword>
<evidence type="ECO:0000313" key="3">
    <source>
        <dbReference type="Proteomes" id="UP000252401"/>
    </source>
</evidence>
<gene>
    <name evidence="2" type="primary">18</name>
    <name evidence="2" type="ORF">SEA_QUAKER_18</name>
</gene>
<keyword evidence="1" id="KW-0472">Membrane</keyword>
<evidence type="ECO:0000313" key="2">
    <source>
        <dbReference type="EMBL" id="AXC36009.3"/>
    </source>
</evidence>